<comment type="caution">
    <text evidence="4">The sequence shown here is derived from an EMBL/GenBank/DDBJ whole genome shotgun (WGS) entry which is preliminary data.</text>
</comment>
<dbReference type="GO" id="GO:0016301">
    <property type="term" value="F:kinase activity"/>
    <property type="evidence" value="ECO:0007669"/>
    <property type="project" value="InterPro"/>
</dbReference>
<feature type="domain" description="Zeta toxin" evidence="3">
    <location>
        <begin position="37"/>
        <end position="227"/>
    </location>
</feature>
<dbReference type="AlphaFoldDB" id="A0A8H7K9D2"/>
<proteinExistence type="predicted"/>
<gene>
    <name evidence="4" type="ORF">IM811_003958</name>
</gene>
<dbReference type="InterPro" id="IPR027417">
    <property type="entry name" value="P-loop_NTPase"/>
</dbReference>
<sequence>MPPPPDLSAYRLSAAESEAIFNSEIVPQDIAPLPPSPNPESPLAILAVGQTGAGKTRLCPALFSALAASNRKPAHLIADVYKTHHPSYSSINPSHLASAATGPDARIWLSMAVKEAARRRLDILLESACRHPSDFTSLAEMLSREGYRVVVVLLAVPAALSRLGILARFYGDLPEARSRGLPLRLTPVKVHDDSYEGLVQGAEWLDGNDVAEQVVVVRRGNLVAYVESRDGASKGGIAEAVRRERRRPLTEEEKRVALNDLKTLNSLPEAVDDTALVRKLLEPLIDEDAGLETFSDLHPLEFSSSIDETHEGYNILHI</sequence>
<name>A0A8H7K9D2_BIOOC</name>
<evidence type="ECO:0000259" key="3">
    <source>
        <dbReference type="Pfam" id="PF06414"/>
    </source>
</evidence>
<keyword evidence="2" id="KW-0067">ATP-binding</keyword>
<evidence type="ECO:0000313" key="5">
    <source>
        <dbReference type="Proteomes" id="UP000616885"/>
    </source>
</evidence>
<accession>A0A8H7K9D2</accession>
<dbReference type="SUPFAM" id="SSF52540">
    <property type="entry name" value="P-loop containing nucleoside triphosphate hydrolases"/>
    <property type="match status" value="1"/>
</dbReference>
<reference evidence="4" key="1">
    <citation type="submission" date="2020-10" db="EMBL/GenBank/DDBJ databases">
        <title>High-Quality Genome Resource of Clonostachys rosea strain S41 by Oxford Nanopore Long-Read Sequencing.</title>
        <authorList>
            <person name="Wang H."/>
        </authorList>
    </citation>
    <scope>NUCLEOTIDE SEQUENCE</scope>
    <source>
        <strain evidence="4">S41</strain>
    </source>
</reference>
<dbReference type="InterPro" id="IPR010488">
    <property type="entry name" value="Zeta_toxin_domain"/>
</dbReference>
<protein>
    <recommendedName>
        <fullName evidence="3">Zeta toxin domain-containing protein</fullName>
    </recommendedName>
</protein>
<dbReference type="Proteomes" id="UP000616885">
    <property type="component" value="Unassembled WGS sequence"/>
</dbReference>
<organism evidence="4 5">
    <name type="scientific">Bionectria ochroleuca</name>
    <name type="common">Gliocladium roseum</name>
    <dbReference type="NCBI Taxonomy" id="29856"/>
    <lineage>
        <taxon>Eukaryota</taxon>
        <taxon>Fungi</taxon>
        <taxon>Dikarya</taxon>
        <taxon>Ascomycota</taxon>
        <taxon>Pezizomycotina</taxon>
        <taxon>Sordariomycetes</taxon>
        <taxon>Hypocreomycetidae</taxon>
        <taxon>Hypocreales</taxon>
        <taxon>Bionectriaceae</taxon>
        <taxon>Clonostachys</taxon>
    </lineage>
</organism>
<evidence type="ECO:0000256" key="2">
    <source>
        <dbReference type="ARBA" id="ARBA00022840"/>
    </source>
</evidence>
<dbReference type="Pfam" id="PF06414">
    <property type="entry name" value="Zeta_toxin"/>
    <property type="match status" value="1"/>
</dbReference>
<evidence type="ECO:0000256" key="1">
    <source>
        <dbReference type="ARBA" id="ARBA00022741"/>
    </source>
</evidence>
<evidence type="ECO:0000313" key="4">
    <source>
        <dbReference type="EMBL" id="KAF9745657.1"/>
    </source>
</evidence>
<keyword evidence="1" id="KW-0547">Nucleotide-binding</keyword>
<dbReference type="Gene3D" id="3.40.50.300">
    <property type="entry name" value="P-loop containing nucleotide triphosphate hydrolases"/>
    <property type="match status" value="1"/>
</dbReference>
<dbReference type="EMBL" id="JADCTT010000012">
    <property type="protein sequence ID" value="KAF9745657.1"/>
    <property type="molecule type" value="Genomic_DNA"/>
</dbReference>
<dbReference type="GO" id="GO:0005524">
    <property type="term" value="F:ATP binding"/>
    <property type="evidence" value="ECO:0007669"/>
    <property type="project" value="UniProtKB-KW"/>
</dbReference>